<sequence>MESKAFIFIALVLFRSVLADEVAQNENIGDEPMKHPTTFGGYPAIPIPYTGGAGAGAWASGGGGGGAAGGGGGPGGGGPGGGGPVGGGPGGGGPGGGGPVGGGPGGAEGGGAEGGAEGGGGAGGYSGGFSHGGVYGGGQICKFGCCSESHGYSHKGGGYFGCTCCGTIAEAKAYNNKQNEASRLTQAKN</sequence>
<evidence type="ECO:0000256" key="1">
    <source>
        <dbReference type="SAM" id="MobiDB-lite"/>
    </source>
</evidence>
<organism evidence="3 4">
    <name type="scientific">Striga asiatica</name>
    <name type="common">Asiatic witchweed</name>
    <name type="synonym">Buchnera asiatica</name>
    <dbReference type="NCBI Taxonomy" id="4170"/>
    <lineage>
        <taxon>Eukaryota</taxon>
        <taxon>Viridiplantae</taxon>
        <taxon>Streptophyta</taxon>
        <taxon>Embryophyta</taxon>
        <taxon>Tracheophyta</taxon>
        <taxon>Spermatophyta</taxon>
        <taxon>Magnoliopsida</taxon>
        <taxon>eudicotyledons</taxon>
        <taxon>Gunneridae</taxon>
        <taxon>Pentapetalae</taxon>
        <taxon>asterids</taxon>
        <taxon>lamiids</taxon>
        <taxon>Lamiales</taxon>
        <taxon>Orobanchaceae</taxon>
        <taxon>Buchnereae</taxon>
        <taxon>Striga</taxon>
    </lineage>
</organism>
<evidence type="ECO:0000313" key="4">
    <source>
        <dbReference type="Proteomes" id="UP000325081"/>
    </source>
</evidence>
<keyword evidence="2" id="KW-0732">Signal</keyword>
<comment type="caution">
    <text evidence="3">The sequence shown here is derived from an EMBL/GenBank/DDBJ whole genome shotgun (WGS) entry which is preliminary data.</text>
</comment>
<evidence type="ECO:0000256" key="2">
    <source>
        <dbReference type="SAM" id="SignalP"/>
    </source>
</evidence>
<keyword evidence="4" id="KW-1185">Reference proteome</keyword>
<feature type="region of interest" description="Disordered" evidence="1">
    <location>
        <begin position="63"/>
        <end position="115"/>
    </location>
</feature>
<dbReference type="AlphaFoldDB" id="A0A5A7PPG4"/>
<feature type="signal peptide" evidence="2">
    <location>
        <begin position="1"/>
        <end position="19"/>
    </location>
</feature>
<evidence type="ECO:0000313" key="3">
    <source>
        <dbReference type="EMBL" id="GER34501.1"/>
    </source>
</evidence>
<reference evidence="4" key="1">
    <citation type="journal article" date="2019" name="Curr. Biol.">
        <title>Genome Sequence of Striga asiatica Provides Insight into the Evolution of Plant Parasitism.</title>
        <authorList>
            <person name="Yoshida S."/>
            <person name="Kim S."/>
            <person name="Wafula E.K."/>
            <person name="Tanskanen J."/>
            <person name="Kim Y.M."/>
            <person name="Honaas L."/>
            <person name="Yang Z."/>
            <person name="Spallek T."/>
            <person name="Conn C.E."/>
            <person name="Ichihashi Y."/>
            <person name="Cheong K."/>
            <person name="Cui S."/>
            <person name="Der J.P."/>
            <person name="Gundlach H."/>
            <person name="Jiao Y."/>
            <person name="Hori C."/>
            <person name="Ishida J.K."/>
            <person name="Kasahara H."/>
            <person name="Kiba T."/>
            <person name="Kim M.S."/>
            <person name="Koo N."/>
            <person name="Laohavisit A."/>
            <person name="Lee Y.H."/>
            <person name="Lumba S."/>
            <person name="McCourt P."/>
            <person name="Mortimer J.C."/>
            <person name="Mutuku J.M."/>
            <person name="Nomura T."/>
            <person name="Sasaki-Sekimoto Y."/>
            <person name="Seto Y."/>
            <person name="Wang Y."/>
            <person name="Wakatake T."/>
            <person name="Sakakibara H."/>
            <person name="Demura T."/>
            <person name="Yamaguchi S."/>
            <person name="Yoneyama K."/>
            <person name="Manabe R.I."/>
            <person name="Nelson D.C."/>
            <person name="Schulman A.H."/>
            <person name="Timko M.P."/>
            <person name="dePamphilis C.W."/>
            <person name="Choi D."/>
            <person name="Shirasu K."/>
        </authorList>
    </citation>
    <scope>NUCLEOTIDE SEQUENCE [LARGE SCALE GENOMIC DNA]</scope>
    <source>
        <strain evidence="4">cv. UVA1</strain>
    </source>
</reference>
<accession>A0A5A7PPG4</accession>
<feature type="chain" id="PRO_5022671411" description="Glycine-rich protein" evidence="2">
    <location>
        <begin position="20"/>
        <end position="189"/>
    </location>
</feature>
<evidence type="ECO:0008006" key="5">
    <source>
        <dbReference type="Google" id="ProtNLM"/>
    </source>
</evidence>
<dbReference type="EMBL" id="BKCP01004905">
    <property type="protein sequence ID" value="GER34501.1"/>
    <property type="molecule type" value="Genomic_DNA"/>
</dbReference>
<gene>
    <name evidence="3" type="ORF">STAS_10716</name>
</gene>
<protein>
    <recommendedName>
        <fullName evidence="5">Glycine-rich protein</fullName>
    </recommendedName>
</protein>
<proteinExistence type="predicted"/>
<dbReference type="Proteomes" id="UP000325081">
    <property type="component" value="Unassembled WGS sequence"/>
</dbReference>
<name>A0A5A7PPG4_STRAF</name>